<reference evidence="3 4" key="1">
    <citation type="submission" date="2020-08" db="EMBL/GenBank/DDBJ databases">
        <title>Genomic Encyclopedia of Type Strains, Phase IV (KMG-IV): sequencing the most valuable type-strain genomes for metagenomic binning, comparative biology and taxonomic classification.</title>
        <authorList>
            <person name="Goeker M."/>
        </authorList>
    </citation>
    <scope>NUCLEOTIDE SEQUENCE [LARGE SCALE GENOMIC DNA]</scope>
    <source>
        <strain evidence="3 4">DSM 21458</strain>
    </source>
</reference>
<feature type="domain" description="FAD dependent oxidoreductase" evidence="2">
    <location>
        <begin position="6"/>
        <end position="342"/>
    </location>
</feature>
<dbReference type="Pfam" id="PF01266">
    <property type="entry name" value="DAO"/>
    <property type="match status" value="1"/>
</dbReference>
<evidence type="ECO:0000313" key="4">
    <source>
        <dbReference type="Proteomes" id="UP000569951"/>
    </source>
</evidence>
<gene>
    <name evidence="3" type="ORF">HNR42_000754</name>
</gene>
<dbReference type="GO" id="GO:0005737">
    <property type="term" value="C:cytoplasm"/>
    <property type="evidence" value="ECO:0007669"/>
    <property type="project" value="TreeGrafter"/>
</dbReference>
<evidence type="ECO:0000313" key="3">
    <source>
        <dbReference type="EMBL" id="MBB6097340.1"/>
    </source>
</evidence>
<dbReference type="PANTHER" id="PTHR13847">
    <property type="entry name" value="SARCOSINE DEHYDROGENASE-RELATED"/>
    <property type="match status" value="1"/>
</dbReference>
<dbReference type="GO" id="GO:0008115">
    <property type="term" value="F:sarcosine oxidase activity"/>
    <property type="evidence" value="ECO:0007669"/>
    <property type="project" value="UniProtKB-EC"/>
</dbReference>
<dbReference type="EC" id="1.5.3.1" evidence="3"/>
<dbReference type="InterPro" id="IPR006076">
    <property type="entry name" value="FAD-dep_OxRdtase"/>
</dbReference>
<evidence type="ECO:0000259" key="2">
    <source>
        <dbReference type="Pfam" id="PF01266"/>
    </source>
</evidence>
<proteinExistence type="predicted"/>
<dbReference type="AlphaFoldDB" id="A0A841HYN7"/>
<accession>A0A841HYN7</accession>
<dbReference type="PROSITE" id="PS51257">
    <property type="entry name" value="PROKAR_LIPOPROTEIN"/>
    <property type="match status" value="1"/>
</dbReference>
<keyword evidence="4" id="KW-1185">Reference proteome</keyword>
<name>A0A841HYN7_9DEIO</name>
<sequence length="373" mass="39630">MNLRPDAVVVGAGIVGAACALRLAERGLRVSVLEQAESPAAGSTARSVAGVRAQFATRTNILLSQRSIAEYAALPEAGYCASGYLLLFSAVQWTAHQAALALQRSLGVPVRALSPLEAQRITPFDPEGIAGCSFCPTDGSVDPHGITFAYLRGAARRGAELHTATPLTAVTRSGGVWRLHTPRGTLEAPLLVNAAGAWSGEVAALAGLDVPVIPARRMVFATGPLGRHLGYPMTFDLTSGVYLRSEGERLILGRADVADSGWREGMNWDWLEPTLEAALARFPWLEQATLDRRASWWGYYEVTPDHAPILGRMPGADGWINACGFSGHGVMHAAAVGHVIAQEALGEPASVNIDALRYERFGQAQAGLHDLQL</sequence>
<protein>
    <submittedName>
        <fullName evidence="3">Sarcosine oxidase subunit beta</fullName>
        <ecNumber evidence="3">1.5.3.1</ecNumber>
    </submittedName>
</protein>
<dbReference type="PANTHER" id="PTHR13847:SF287">
    <property type="entry name" value="FAD-DEPENDENT OXIDOREDUCTASE DOMAIN-CONTAINING PROTEIN 1"/>
    <property type="match status" value="1"/>
</dbReference>
<dbReference type="Proteomes" id="UP000569951">
    <property type="component" value="Unassembled WGS sequence"/>
</dbReference>
<comment type="caution">
    <text evidence="3">The sequence shown here is derived from an EMBL/GenBank/DDBJ whole genome shotgun (WGS) entry which is preliminary data.</text>
</comment>
<dbReference type="EMBL" id="JACHHG010000002">
    <property type="protein sequence ID" value="MBB6097340.1"/>
    <property type="molecule type" value="Genomic_DNA"/>
</dbReference>
<dbReference type="SUPFAM" id="SSF51905">
    <property type="entry name" value="FAD/NAD(P)-binding domain"/>
    <property type="match status" value="1"/>
</dbReference>
<evidence type="ECO:0000256" key="1">
    <source>
        <dbReference type="ARBA" id="ARBA00023002"/>
    </source>
</evidence>
<dbReference type="RefSeq" id="WP_183984642.1">
    <property type="nucleotide sequence ID" value="NZ_JACHHG010000002.1"/>
</dbReference>
<organism evidence="3 4">
    <name type="scientific">Deinobacterium chartae</name>
    <dbReference type="NCBI Taxonomy" id="521158"/>
    <lineage>
        <taxon>Bacteria</taxon>
        <taxon>Thermotogati</taxon>
        <taxon>Deinococcota</taxon>
        <taxon>Deinococci</taxon>
        <taxon>Deinococcales</taxon>
        <taxon>Deinococcaceae</taxon>
        <taxon>Deinobacterium</taxon>
    </lineage>
</organism>
<dbReference type="Gene3D" id="3.50.50.60">
    <property type="entry name" value="FAD/NAD(P)-binding domain"/>
    <property type="match status" value="1"/>
</dbReference>
<keyword evidence="1 3" id="KW-0560">Oxidoreductase</keyword>
<dbReference type="InterPro" id="IPR036188">
    <property type="entry name" value="FAD/NAD-bd_sf"/>
</dbReference>
<dbReference type="Gene3D" id="3.30.9.10">
    <property type="entry name" value="D-Amino Acid Oxidase, subunit A, domain 2"/>
    <property type="match status" value="1"/>
</dbReference>